<evidence type="ECO:0000313" key="7">
    <source>
        <dbReference type="EMBL" id="HGM58394.1"/>
    </source>
</evidence>
<comment type="catalytic activity">
    <reaction evidence="5">
        <text>an N-acyl-L-alpha-aminoacyl-tRNA + H2O = an N-acyl-L-amino acid + a tRNA + H(+)</text>
        <dbReference type="Rhea" id="RHEA:54448"/>
        <dbReference type="Rhea" id="RHEA-COMP:10123"/>
        <dbReference type="Rhea" id="RHEA-COMP:13883"/>
        <dbReference type="ChEBI" id="CHEBI:15377"/>
        <dbReference type="ChEBI" id="CHEBI:15378"/>
        <dbReference type="ChEBI" id="CHEBI:59874"/>
        <dbReference type="ChEBI" id="CHEBI:78442"/>
        <dbReference type="ChEBI" id="CHEBI:138191"/>
        <dbReference type="EC" id="3.1.1.29"/>
    </reaction>
</comment>
<accession>A0A7C4D6Y6</accession>
<dbReference type="AlphaFoldDB" id="A0A7C4D6Y6"/>
<proteinExistence type="inferred from homology"/>
<evidence type="ECO:0000256" key="2">
    <source>
        <dbReference type="ARBA" id="ARBA00013260"/>
    </source>
</evidence>
<dbReference type="InterPro" id="IPR023476">
    <property type="entry name" value="Pep_tRNA_hydro_II_dom_sf"/>
</dbReference>
<dbReference type="PANTHER" id="PTHR12649:SF11">
    <property type="entry name" value="PEPTIDYL-TRNA HYDROLASE 2, MITOCHONDRIAL"/>
    <property type="match status" value="1"/>
</dbReference>
<dbReference type="Pfam" id="PF01981">
    <property type="entry name" value="PTH2"/>
    <property type="match status" value="1"/>
</dbReference>
<evidence type="ECO:0000256" key="6">
    <source>
        <dbReference type="ARBA" id="ARBA00050038"/>
    </source>
</evidence>
<comment type="similarity">
    <text evidence="4">Belongs to the PTH2 family.</text>
</comment>
<evidence type="ECO:0000256" key="1">
    <source>
        <dbReference type="ARBA" id="ARBA00003043"/>
    </source>
</evidence>
<dbReference type="PANTHER" id="PTHR12649">
    <property type="entry name" value="PEPTIDYL-TRNA HYDROLASE 2"/>
    <property type="match status" value="1"/>
</dbReference>
<evidence type="ECO:0000256" key="5">
    <source>
        <dbReference type="ARBA" id="ARBA00048707"/>
    </source>
</evidence>
<dbReference type="SUPFAM" id="SSF102462">
    <property type="entry name" value="Peptidyl-tRNA hydrolase II"/>
    <property type="match status" value="1"/>
</dbReference>
<dbReference type="NCBIfam" id="TIGR00283">
    <property type="entry name" value="arch_pth2"/>
    <property type="match status" value="1"/>
</dbReference>
<dbReference type="GO" id="GO:0004045">
    <property type="term" value="F:peptidyl-tRNA hydrolase activity"/>
    <property type="evidence" value="ECO:0007669"/>
    <property type="project" value="UniProtKB-EC"/>
</dbReference>
<comment type="caution">
    <text evidence="7">The sequence shown here is derived from an EMBL/GenBank/DDBJ whole genome shotgun (WGS) entry which is preliminary data.</text>
</comment>
<dbReference type="FunFam" id="3.40.1490.10:FF:000001">
    <property type="entry name" value="Peptidyl-tRNA hydrolase 2"/>
    <property type="match status" value="1"/>
</dbReference>
<comment type="function">
    <text evidence="1">The natural substrate for this enzyme may be peptidyl-tRNAs which drop off the ribosome during protein synthesis.</text>
</comment>
<gene>
    <name evidence="8" type="ORF">ENT92_01990</name>
    <name evidence="7" type="ORF">ENU14_02260</name>
</gene>
<evidence type="ECO:0000256" key="4">
    <source>
        <dbReference type="ARBA" id="ARBA00038050"/>
    </source>
</evidence>
<dbReference type="EMBL" id="DTBJ01000016">
    <property type="protein sequence ID" value="HGM58394.1"/>
    <property type="molecule type" value="Genomic_DNA"/>
</dbReference>
<name>A0A7C4D6Y6_STAMA</name>
<protein>
    <recommendedName>
        <fullName evidence="6">Peptidyl-tRNA hydrolase</fullName>
        <ecNumber evidence="2">3.1.1.29</ecNumber>
    </recommendedName>
</protein>
<sequence length="118" mass="13112">MDEYKQVIVVRTDLEMSRGKLAVQVAHASVLAAFKTYNEKPEWFKKWWESGMKKIVLKVNNERELLEIYSNAMVKNLPVVLIKNAGLTELEPGTLTAVGIGPAPSNIIDTITGGLKTL</sequence>
<organism evidence="7">
    <name type="scientific">Staphylothermus marinus</name>
    <dbReference type="NCBI Taxonomy" id="2280"/>
    <lineage>
        <taxon>Archaea</taxon>
        <taxon>Thermoproteota</taxon>
        <taxon>Thermoprotei</taxon>
        <taxon>Desulfurococcales</taxon>
        <taxon>Desulfurococcaceae</taxon>
        <taxon>Staphylothermus</taxon>
    </lineage>
</organism>
<evidence type="ECO:0000256" key="3">
    <source>
        <dbReference type="ARBA" id="ARBA00022801"/>
    </source>
</evidence>
<dbReference type="Gene3D" id="3.40.1490.10">
    <property type="entry name" value="Bit1"/>
    <property type="match status" value="1"/>
</dbReference>
<dbReference type="EMBL" id="DTAN01000078">
    <property type="protein sequence ID" value="HGU64973.1"/>
    <property type="molecule type" value="Genomic_DNA"/>
</dbReference>
<dbReference type="CDD" id="cd02430">
    <property type="entry name" value="PTH2"/>
    <property type="match status" value="1"/>
</dbReference>
<dbReference type="InterPro" id="IPR002833">
    <property type="entry name" value="PTH2"/>
</dbReference>
<dbReference type="GO" id="GO:0005829">
    <property type="term" value="C:cytosol"/>
    <property type="evidence" value="ECO:0007669"/>
    <property type="project" value="TreeGrafter"/>
</dbReference>
<dbReference type="NCBIfam" id="NF003314">
    <property type="entry name" value="PRK04322.1"/>
    <property type="match status" value="1"/>
</dbReference>
<evidence type="ECO:0000313" key="8">
    <source>
        <dbReference type="EMBL" id="HGU64973.1"/>
    </source>
</evidence>
<keyword evidence="3 7" id="KW-0378">Hydrolase</keyword>
<reference evidence="7" key="1">
    <citation type="journal article" date="2020" name="mSystems">
        <title>Genome- and Community-Level Interaction Insights into Carbon Utilization and Element Cycling Functions of Hydrothermarchaeota in Hydrothermal Sediment.</title>
        <authorList>
            <person name="Zhou Z."/>
            <person name="Liu Y."/>
            <person name="Xu W."/>
            <person name="Pan J."/>
            <person name="Luo Z.H."/>
            <person name="Li M."/>
        </authorList>
    </citation>
    <scope>NUCLEOTIDE SEQUENCE [LARGE SCALE GENOMIC DNA]</scope>
    <source>
        <strain evidence="8">SpSt-622</strain>
        <strain evidence="7">SpSt-642</strain>
    </source>
</reference>
<dbReference type="EC" id="3.1.1.29" evidence="2"/>